<feature type="transmembrane region" description="Helical" evidence="2">
    <location>
        <begin position="117"/>
        <end position="138"/>
    </location>
</feature>
<name>A0A8J3SN45_9ACTN</name>
<feature type="region of interest" description="Disordered" evidence="1">
    <location>
        <begin position="47"/>
        <end position="71"/>
    </location>
</feature>
<evidence type="ECO:0000313" key="4">
    <source>
        <dbReference type="Proteomes" id="UP000619788"/>
    </source>
</evidence>
<accession>A0A8J3SN45</accession>
<dbReference type="AlphaFoldDB" id="A0A8J3SN45"/>
<feature type="compositionally biased region" description="Basic residues" evidence="1">
    <location>
        <begin position="24"/>
        <end position="33"/>
    </location>
</feature>
<keyword evidence="2" id="KW-0812">Transmembrane</keyword>
<proteinExistence type="predicted"/>
<dbReference type="Proteomes" id="UP000619788">
    <property type="component" value="Unassembled WGS sequence"/>
</dbReference>
<feature type="region of interest" description="Disordered" evidence="1">
    <location>
        <begin position="84"/>
        <end position="109"/>
    </location>
</feature>
<protein>
    <submittedName>
        <fullName evidence="3">Uncharacterized protein</fullName>
    </submittedName>
</protein>
<feature type="compositionally biased region" description="Basic residues" evidence="1">
    <location>
        <begin position="1"/>
        <end position="10"/>
    </location>
</feature>
<feature type="compositionally biased region" description="Basic and acidic residues" evidence="1">
    <location>
        <begin position="11"/>
        <end position="23"/>
    </location>
</feature>
<organism evidence="3 4">
    <name type="scientific">Planobispora siamensis</name>
    <dbReference type="NCBI Taxonomy" id="936338"/>
    <lineage>
        <taxon>Bacteria</taxon>
        <taxon>Bacillati</taxon>
        <taxon>Actinomycetota</taxon>
        <taxon>Actinomycetes</taxon>
        <taxon>Streptosporangiales</taxon>
        <taxon>Streptosporangiaceae</taxon>
        <taxon>Planobispora</taxon>
    </lineage>
</organism>
<keyword evidence="2" id="KW-1133">Transmembrane helix</keyword>
<evidence type="ECO:0000256" key="1">
    <source>
        <dbReference type="SAM" id="MobiDB-lite"/>
    </source>
</evidence>
<keyword evidence="2" id="KW-0472">Membrane</keyword>
<dbReference type="EMBL" id="BOOJ01000055">
    <property type="protein sequence ID" value="GIH95631.1"/>
    <property type="molecule type" value="Genomic_DNA"/>
</dbReference>
<sequence length="268" mass="27964">MTGRTRAARQSRREGRPEGERKKVSGLKSRRGHAVLSSVLTATGPQATYGSAEGGLNRFSGGGASLGSRERAKQKGADGACIWSLSRPPRLPHPETPAFRHGTQVSQGRNDMRSHKLLALALTAGLAVPAAVSAASPAGAATAAATCRVEVNYVDAYDTEENNGDEIRINLAGYMYPGGGSYVAMNNGDTAYSGNFGNPTTTIGVTASAKFSLREVTPPVIGQGDELGSVTAQGSTCATLSTGQIAYISKHIFGNGYWYYMSLVMTGL</sequence>
<feature type="region of interest" description="Disordered" evidence="1">
    <location>
        <begin position="1"/>
        <end position="33"/>
    </location>
</feature>
<evidence type="ECO:0000313" key="3">
    <source>
        <dbReference type="EMBL" id="GIH95631.1"/>
    </source>
</evidence>
<keyword evidence="4" id="KW-1185">Reference proteome</keyword>
<reference evidence="3 4" key="1">
    <citation type="submission" date="2021-01" db="EMBL/GenBank/DDBJ databases">
        <title>Whole genome shotgun sequence of Planobispora siamensis NBRC 107568.</title>
        <authorList>
            <person name="Komaki H."/>
            <person name="Tamura T."/>
        </authorList>
    </citation>
    <scope>NUCLEOTIDE SEQUENCE [LARGE SCALE GENOMIC DNA]</scope>
    <source>
        <strain evidence="3 4">NBRC 107568</strain>
    </source>
</reference>
<evidence type="ECO:0000256" key="2">
    <source>
        <dbReference type="SAM" id="Phobius"/>
    </source>
</evidence>
<comment type="caution">
    <text evidence="3">The sequence shown here is derived from an EMBL/GenBank/DDBJ whole genome shotgun (WGS) entry which is preliminary data.</text>
</comment>
<gene>
    <name evidence="3" type="ORF">Psi01_62610</name>
</gene>